<dbReference type="PANTHER" id="PTHR10434:SF9">
    <property type="entry name" value="PHOSPHOLIPID_GLYCEROL ACYLTRANSFERASE DOMAIN-CONTAINING PROTEIN"/>
    <property type="match status" value="1"/>
</dbReference>
<accession>A0A9X4R588</accession>
<dbReference type="GO" id="GO:0006654">
    <property type="term" value="P:phosphatidic acid biosynthetic process"/>
    <property type="evidence" value="ECO:0007669"/>
    <property type="project" value="TreeGrafter"/>
</dbReference>
<reference evidence="5" key="1">
    <citation type="submission" date="2019-02" db="EMBL/GenBank/DDBJ databases">
        <title>Draft genome of the type strain Pelomonas aquatica CCUG 52575T.</title>
        <authorList>
            <person name="Gomila M."/>
            <person name="Lalucat J."/>
        </authorList>
    </citation>
    <scope>NUCLEOTIDE SEQUENCE</scope>
    <source>
        <strain evidence="5">CCUG 52575</strain>
    </source>
</reference>
<protein>
    <recommendedName>
        <fullName evidence="4">Phospholipid/glycerol acyltransferase domain-containing protein</fullName>
    </recommendedName>
</protein>
<evidence type="ECO:0000256" key="2">
    <source>
        <dbReference type="ARBA" id="ARBA00022679"/>
    </source>
</evidence>
<evidence type="ECO:0000256" key="3">
    <source>
        <dbReference type="ARBA" id="ARBA00023315"/>
    </source>
</evidence>
<feature type="domain" description="Phospholipid/glycerol acyltransferase" evidence="4">
    <location>
        <begin position="85"/>
        <end position="199"/>
    </location>
</feature>
<dbReference type="Proteomes" id="UP001152766">
    <property type="component" value="Unassembled WGS sequence"/>
</dbReference>
<dbReference type="GO" id="GO:0003841">
    <property type="term" value="F:1-acylglycerol-3-phosphate O-acyltransferase activity"/>
    <property type="evidence" value="ECO:0007669"/>
    <property type="project" value="TreeGrafter"/>
</dbReference>
<comment type="pathway">
    <text evidence="1">Lipid metabolism.</text>
</comment>
<dbReference type="SUPFAM" id="SSF69593">
    <property type="entry name" value="Glycerol-3-phosphate (1)-acyltransferase"/>
    <property type="match status" value="1"/>
</dbReference>
<sequence>MRDGAGRVRAHGGAARLRRRLGHPVQRPAIPFGHRPPGHQALTSAPAVLTGPLHPHGRASRVARWVLSLFGWTVDAPGLPAEQGVILVYPHTSNWDFVVGVLAKWAIGLQLRFWGKDSLFRVPLLGRWVRWIGGVAVDRASPHGMVADTVAQMRAAAARGERFWLAVAPEGTRSLTTGWRTGAYQVAVQAGVPVGLCYFDFQRRVVSLNRFVRLTGDLQADFAAFADYLGPRMGRRPALASPIQPKPPRP</sequence>
<evidence type="ECO:0000256" key="1">
    <source>
        <dbReference type="ARBA" id="ARBA00005189"/>
    </source>
</evidence>
<name>A0A9X4R588_9BURK</name>
<evidence type="ECO:0000259" key="4">
    <source>
        <dbReference type="SMART" id="SM00563"/>
    </source>
</evidence>
<proteinExistence type="predicted"/>
<dbReference type="AlphaFoldDB" id="A0A9X4R588"/>
<dbReference type="EMBL" id="SGUG01000018">
    <property type="protein sequence ID" value="MDG0863430.1"/>
    <property type="molecule type" value="Genomic_DNA"/>
</dbReference>
<keyword evidence="2" id="KW-0808">Transferase</keyword>
<keyword evidence="3" id="KW-0012">Acyltransferase</keyword>
<dbReference type="InterPro" id="IPR002123">
    <property type="entry name" value="Plipid/glycerol_acylTrfase"/>
</dbReference>
<organism evidence="5 6">
    <name type="scientific">Pelomonas aquatica</name>
    <dbReference type="NCBI Taxonomy" id="431058"/>
    <lineage>
        <taxon>Bacteria</taxon>
        <taxon>Pseudomonadati</taxon>
        <taxon>Pseudomonadota</taxon>
        <taxon>Betaproteobacteria</taxon>
        <taxon>Burkholderiales</taxon>
        <taxon>Sphaerotilaceae</taxon>
        <taxon>Roseateles</taxon>
    </lineage>
</organism>
<dbReference type="Pfam" id="PF01553">
    <property type="entry name" value="Acyltransferase"/>
    <property type="match status" value="1"/>
</dbReference>
<comment type="caution">
    <text evidence="5">The sequence shown here is derived from an EMBL/GenBank/DDBJ whole genome shotgun (WGS) entry which is preliminary data.</text>
</comment>
<evidence type="ECO:0000313" key="5">
    <source>
        <dbReference type="EMBL" id="MDG0863430.1"/>
    </source>
</evidence>
<dbReference type="SMART" id="SM00563">
    <property type="entry name" value="PlsC"/>
    <property type="match status" value="1"/>
</dbReference>
<gene>
    <name evidence="5" type="ORF">EXJ73_13245</name>
</gene>
<dbReference type="PANTHER" id="PTHR10434">
    <property type="entry name" value="1-ACYL-SN-GLYCEROL-3-PHOSPHATE ACYLTRANSFERASE"/>
    <property type="match status" value="1"/>
</dbReference>
<keyword evidence="6" id="KW-1185">Reference proteome</keyword>
<evidence type="ECO:0000313" key="6">
    <source>
        <dbReference type="Proteomes" id="UP001152766"/>
    </source>
</evidence>